<dbReference type="PANTHER" id="PTHR33165">
    <property type="entry name" value="F-BOX DOMAIN CONTAINING PROTEIN-LIKE-RELATED"/>
    <property type="match status" value="1"/>
</dbReference>
<evidence type="ECO:0000313" key="2">
    <source>
        <dbReference type="EMBL" id="KAJ4802646.1"/>
    </source>
</evidence>
<protein>
    <submittedName>
        <fullName evidence="2">F-box family protein</fullName>
    </submittedName>
</protein>
<feature type="domain" description="KIB1-4 beta-propeller" evidence="1">
    <location>
        <begin position="95"/>
        <end position="352"/>
    </location>
</feature>
<evidence type="ECO:0000313" key="3">
    <source>
        <dbReference type="Proteomes" id="UP001140206"/>
    </source>
</evidence>
<dbReference type="EMBL" id="JAMFTS010000001">
    <property type="protein sequence ID" value="KAJ4802646.1"/>
    <property type="molecule type" value="Genomic_DNA"/>
</dbReference>
<name>A0AAV8GGX3_9POAL</name>
<evidence type="ECO:0000259" key="1">
    <source>
        <dbReference type="Pfam" id="PF03478"/>
    </source>
</evidence>
<dbReference type="InterPro" id="IPR005174">
    <property type="entry name" value="KIB1-4_b-propeller"/>
</dbReference>
<dbReference type="AlphaFoldDB" id="A0AAV8GGX3"/>
<dbReference type="Proteomes" id="UP001140206">
    <property type="component" value="Chromosome 1"/>
</dbReference>
<gene>
    <name evidence="2" type="ORF">LUZ62_015212</name>
</gene>
<reference evidence="2" key="1">
    <citation type="submission" date="2022-08" db="EMBL/GenBank/DDBJ databases">
        <authorList>
            <person name="Marques A."/>
        </authorList>
    </citation>
    <scope>NUCLEOTIDE SEQUENCE</scope>
    <source>
        <strain evidence="2">RhyPub2mFocal</strain>
        <tissue evidence="2">Leaves</tissue>
    </source>
</reference>
<keyword evidence="3" id="KW-1185">Reference proteome</keyword>
<proteinExistence type="predicted"/>
<sequence>MPTVRLPPNKQRDEGAPSEFRDWANIPVDIVGLISEKVKSITDYVRFRAVCSPWRSASLSQPRHVLPQLPWLMIPYMPFPERLPLDKKDDGVRLFYDHRESKMRKLHLPETIGMMCCASYRGWLLLVAREGKEVFLLNPLTRARVQLPPFTLPVKRLRVRGDLGVPDHGYDVSDLFKSPMGNFVITRVTFYADLSDPNCLITVFLEDCWGIFYCQVGDPCWAMTNLRDQEFVYLKSSGMSTSLYWMGNPVHVVAVHNSKENEEETCQNDGDDPVVDDTKETSEKTLEQTFELYHFLENKFDLKKITDTSNTTLFFGGIHHVLAVCSDDWDLLDGGCVYIEHKCKPSAGNDNDDDDDDHDHDHDHDHDYYYTISFAKMDDVNFKKVACDIARETAIWPPAPAMWFQPSYV</sequence>
<accession>A0AAV8GGX3</accession>
<comment type="caution">
    <text evidence="2">The sequence shown here is derived from an EMBL/GenBank/DDBJ whole genome shotgun (WGS) entry which is preliminary data.</text>
</comment>
<dbReference type="Pfam" id="PF03478">
    <property type="entry name" value="Beta-prop_KIB1-4"/>
    <property type="match status" value="1"/>
</dbReference>
<organism evidence="2 3">
    <name type="scientific">Rhynchospora pubera</name>
    <dbReference type="NCBI Taxonomy" id="906938"/>
    <lineage>
        <taxon>Eukaryota</taxon>
        <taxon>Viridiplantae</taxon>
        <taxon>Streptophyta</taxon>
        <taxon>Embryophyta</taxon>
        <taxon>Tracheophyta</taxon>
        <taxon>Spermatophyta</taxon>
        <taxon>Magnoliopsida</taxon>
        <taxon>Liliopsida</taxon>
        <taxon>Poales</taxon>
        <taxon>Cyperaceae</taxon>
        <taxon>Cyperoideae</taxon>
        <taxon>Rhynchosporeae</taxon>
        <taxon>Rhynchospora</taxon>
    </lineage>
</organism>